<protein>
    <submittedName>
        <fullName evidence="2">Helix-turn-helix domain-containing protein</fullName>
    </submittedName>
</protein>
<evidence type="ECO:0000313" key="2">
    <source>
        <dbReference type="EMBL" id="KAA1249232.1"/>
    </source>
</evidence>
<feature type="domain" description="Transposase IS30-like HTH" evidence="1">
    <location>
        <begin position="23"/>
        <end position="56"/>
    </location>
</feature>
<reference evidence="2 3" key="1">
    <citation type="submission" date="2019-09" db="EMBL/GenBank/DDBJ databases">
        <title>Report of infection by Mycobacterium simiae a patient suffering from pulmonary tuberculosis.</title>
        <authorList>
            <person name="Mohanty P.S."/>
            <person name="Bansal A.K."/>
            <person name="Singh H."/>
            <person name="Sharma S."/>
            <person name="Patil S.A."/>
            <person name="Upadhaya P."/>
            <person name="Singh P.K."/>
            <person name="Kumar D."/>
            <person name="Kumar S."/>
            <person name="Singh R.K."/>
            <person name="Chaudhary B."/>
        </authorList>
    </citation>
    <scope>NUCLEOTIDE SEQUENCE [LARGE SCALE GENOMIC DNA]</scope>
    <source>
        <strain evidence="2 3">JAL-560-SIM</strain>
    </source>
</reference>
<evidence type="ECO:0000259" key="1">
    <source>
        <dbReference type="Pfam" id="PF13936"/>
    </source>
</evidence>
<name>A0A5B1BMA5_MYCSI</name>
<accession>A0A5B1BMA5</accession>
<organism evidence="2 3">
    <name type="scientific">Mycobacterium simiae</name>
    <name type="common">Mycobacterium habana</name>
    <dbReference type="NCBI Taxonomy" id="1784"/>
    <lineage>
        <taxon>Bacteria</taxon>
        <taxon>Bacillati</taxon>
        <taxon>Actinomycetota</taxon>
        <taxon>Actinomycetes</taxon>
        <taxon>Mycobacteriales</taxon>
        <taxon>Mycobacteriaceae</taxon>
        <taxon>Mycobacterium</taxon>
        <taxon>Mycobacterium simiae complex</taxon>
    </lineage>
</organism>
<dbReference type="AlphaFoldDB" id="A0A5B1BMA5"/>
<gene>
    <name evidence="2" type="ORF">F0Q45_16360</name>
</gene>
<dbReference type="Pfam" id="PF13936">
    <property type="entry name" value="HTH_38"/>
    <property type="match status" value="1"/>
</dbReference>
<keyword evidence="3" id="KW-1185">Reference proteome</keyword>
<dbReference type="InterPro" id="IPR025246">
    <property type="entry name" value="IS30-like_HTH"/>
</dbReference>
<dbReference type="EMBL" id="VTZN01000103">
    <property type="protein sequence ID" value="KAA1249232.1"/>
    <property type="molecule type" value="Genomic_DNA"/>
</dbReference>
<comment type="caution">
    <text evidence="2">The sequence shown here is derived from an EMBL/GenBank/DDBJ whole genome shotgun (WGS) entry which is preliminary data.</text>
</comment>
<proteinExistence type="predicted"/>
<sequence length="72" mass="7477">MRLGGQGRRGLVDPGNLALPGGRGHRLNFAERVAIMRGRDAGLSVADAATELGRDRGAKCGATRTSMAATTR</sequence>
<dbReference type="Proteomes" id="UP000324701">
    <property type="component" value="Unassembled WGS sequence"/>
</dbReference>
<evidence type="ECO:0000313" key="3">
    <source>
        <dbReference type="Proteomes" id="UP000324701"/>
    </source>
</evidence>
<dbReference type="OrthoDB" id="9803231at2"/>